<protein>
    <submittedName>
        <fullName evidence="1">Uncharacterized protein</fullName>
    </submittedName>
</protein>
<dbReference type="EnsemblMetazoa" id="GPPI001728-RA">
    <property type="protein sequence ID" value="GPPI001728-PA"/>
    <property type="gene ID" value="GPPI001728"/>
</dbReference>
<evidence type="ECO:0000313" key="1">
    <source>
        <dbReference type="EnsemblMetazoa" id="GPPI001728-PA"/>
    </source>
</evidence>
<accession>A0A1B0AME1</accession>
<reference evidence="2" key="1">
    <citation type="submission" date="2015-01" db="EMBL/GenBank/DDBJ databases">
        <authorList>
            <person name="Aksoy S."/>
            <person name="Warren W."/>
            <person name="Wilson R.K."/>
        </authorList>
    </citation>
    <scope>NUCLEOTIDE SEQUENCE [LARGE SCALE GENOMIC DNA]</scope>
    <source>
        <strain evidence="2">IAEA</strain>
    </source>
</reference>
<keyword evidence="2" id="KW-1185">Reference proteome</keyword>
<dbReference type="EMBL" id="JXJN01000392">
    <property type="status" value="NOT_ANNOTATED_CDS"/>
    <property type="molecule type" value="Genomic_DNA"/>
</dbReference>
<dbReference type="AlphaFoldDB" id="A0A1B0AME1"/>
<sequence length="147" mass="16794">MIHHLAPTTTIGVRERIRTILKNEKCRLNTYPTEHEGSEPERFLDICMVPIREKPSNSIPSAELQITTYMEALPQTSSPCMESKESGVALRERVPVLDSCKKESNFSIFHFFRLNVCSKSLHQNLERHPVCLACAFDDFCCAHVPFD</sequence>
<dbReference type="VEuPathDB" id="VectorBase:GPPI001728"/>
<reference evidence="1" key="2">
    <citation type="submission" date="2020-05" db="UniProtKB">
        <authorList>
            <consortium name="EnsemblMetazoa"/>
        </authorList>
    </citation>
    <scope>IDENTIFICATION</scope>
    <source>
        <strain evidence="1">IAEA</strain>
    </source>
</reference>
<proteinExistence type="predicted"/>
<name>A0A1B0AME1_9MUSC</name>
<dbReference type="Proteomes" id="UP000092460">
    <property type="component" value="Unassembled WGS sequence"/>
</dbReference>
<organism evidence="1 2">
    <name type="scientific">Glossina palpalis gambiensis</name>
    <dbReference type="NCBI Taxonomy" id="67801"/>
    <lineage>
        <taxon>Eukaryota</taxon>
        <taxon>Metazoa</taxon>
        <taxon>Ecdysozoa</taxon>
        <taxon>Arthropoda</taxon>
        <taxon>Hexapoda</taxon>
        <taxon>Insecta</taxon>
        <taxon>Pterygota</taxon>
        <taxon>Neoptera</taxon>
        <taxon>Endopterygota</taxon>
        <taxon>Diptera</taxon>
        <taxon>Brachycera</taxon>
        <taxon>Muscomorpha</taxon>
        <taxon>Hippoboscoidea</taxon>
        <taxon>Glossinidae</taxon>
        <taxon>Glossina</taxon>
    </lineage>
</organism>
<evidence type="ECO:0000313" key="2">
    <source>
        <dbReference type="Proteomes" id="UP000092460"/>
    </source>
</evidence>